<sequence>MEKYKILVAEDDKAIRDSIGIYLTNSNYDVVYAENGKDAIEKFQNEKIDLVIMDLMMPEMSGEEAIIKLREKSFVPIIILSAKSEDYDKVIGLNIGADDYIVKPFNPLELMARVNSNIRRLYQYQNSNDTADYIEIGGIKLNTLEKNVYVDGEKVSLTSLEYKILELLMENPNRVFSIDEIYEKVWNEPAIEPKTVTVHIRRIREKIEFDPKKPIYLKVAWGLGYKFVNPKRRN</sequence>
<dbReference type="Pfam" id="PF00072">
    <property type="entry name" value="Response_reg"/>
    <property type="match status" value="1"/>
</dbReference>
<dbReference type="GO" id="GO:0000976">
    <property type="term" value="F:transcription cis-regulatory region binding"/>
    <property type="evidence" value="ECO:0007669"/>
    <property type="project" value="TreeGrafter"/>
</dbReference>
<dbReference type="Proteomes" id="UP000288812">
    <property type="component" value="Unassembled WGS sequence"/>
</dbReference>
<dbReference type="Gene3D" id="1.10.10.10">
    <property type="entry name" value="Winged helix-like DNA-binding domain superfamily/Winged helix DNA-binding domain"/>
    <property type="match status" value="1"/>
</dbReference>
<dbReference type="EMBL" id="RLIH01000003">
    <property type="protein sequence ID" value="RVU55203.1"/>
    <property type="molecule type" value="Genomic_DNA"/>
</dbReference>
<dbReference type="FunFam" id="1.10.10.10:FF:000018">
    <property type="entry name" value="DNA-binding response regulator ResD"/>
    <property type="match status" value="1"/>
</dbReference>
<dbReference type="AlphaFoldDB" id="A0A437S804"/>
<keyword evidence="3" id="KW-0805">Transcription regulation</keyword>
<evidence type="ECO:0000256" key="1">
    <source>
        <dbReference type="ARBA" id="ARBA00022553"/>
    </source>
</evidence>
<evidence type="ECO:0000313" key="10">
    <source>
        <dbReference type="EMBL" id="RVU55203.1"/>
    </source>
</evidence>
<evidence type="ECO:0000256" key="5">
    <source>
        <dbReference type="ARBA" id="ARBA00023163"/>
    </source>
</evidence>
<dbReference type="GO" id="GO:0005829">
    <property type="term" value="C:cytosol"/>
    <property type="evidence" value="ECO:0007669"/>
    <property type="project" value="TreeGrafter"/>
</dbReference>
<dbReference type="SUPFAM" id="SSF52172">
    <property type="entry name" value="CheY-like"/>
    <property type="match status" value="1"/>
</dbReference>
<evidence type="ECO:0000256" key="7">
    <source>
        <dbReference type="PROSITE-ProRule" id="PRU01091"/>
    </source>
</evidence>
<organism evidence="10 11">
    <name type="scientific">Anaerosphaera multitolerans</name>
    <dbReference type="NCBI Taxonomy" id="2487351"/>
    <lineage>
        <taxon>Bacteria</taxon>
        <taxon>Bacillati</taxon>
        <taxon>Bacillota</taxon>
        <taxon>Tissierellia</taxon>
        <taxon>Tissierellales</taxon>
        <taxon>Peptoniphilaceae</taxon>
        <taxon>Anaerosphaera</taxon>
    </lineage>
</organism>
<dbReference type="FunFam" id="3.40.50.2300:FF:000001">
    <property type="entry name" value="DNA-binding response regulator PhoB"/>
    <property type="match status" value="1"/>
</dbReference>
<evidence type="ECO:0000259" key="8">
    <source>
        <dbReference type="PROSITE" id="PS50110"/>
    </source>
</evidence>
<keyword evidence="2" id="KW-0902">Two-component regulatory system</keyword>
<dbReference type="CDD" id="cd17574">
    <property type="entry name" value="REC_OmpR"/>
    <property type="match status" value="1"/>
</dbReference>
<dbReference type="RefSeq" id="WP_127723584.1">
    <property type="nucleotide sequence ID" value="NZ_RLIH01000003.1"/>
</dbReference>
<protein>
    <submittedName>
        <fullName evidence="10">DNA-binding response regulator</fullName>
    </submittedName>
</protein>
<dbReference type="PANTHER" id="PTHR48111">
    <property type="entry name" value="REGULATOR OF RPOS"/>
    <property type="match status" value="1"/>
</dbReference>
<feature type="domain" description="OmpR/PhoB-type" evidence="9">
    <location>
        <begin position="131"/>
        <end position="229"/>
    </location>
</feature>
<feature type="modified residue" description="4-aspartylphosphate" evidence="6">
    <location>
        <position position="54"/>
    </location>
</feature>
<dbReference type="InterPro" id="IPR001867">
    <property type="entry name" value="OmpR/PhoB-type_DNA-bd"/>
</dbReference>
<evidence type="ECO:0000313" key="11">
    <source>
        <dbReference type="Proteomes" id="UP000288812"/>
    </source>
</evidence>
<evidence type="ECO:0000256" key="6">
    <source>
        <dbReference type="PROSITE-ProRule" id="PRU00169"/>
    </source>
</evidence>
<dbReference type="InterPro" id="IPR001789">
    <property type="entry name" value="Sig_transdc_resp-reg_receiver"/>
</dbReference>
<dbReference type="SMART" id="SM00448">
    <property type="entry name" value="REC"/>
    <property type="match status" value="1"/>
</dbReference>
<dbReference type="CDD" id="cd00383">
    <property type="entry name" value="trans_reg_C"/>
    <property type="match status" value="1"/>
</dbReference>
<reference evidence="10 11" key="1">
    <citation type="submission" date="2018-11" db="EMBL/GenBank/DDBJ databases">
        <title>Genome sequencing and assembly of Anaerosphaera sp. nov., GS7-6-2.</title>
        <authorList>
            <person name="Rettenmaier R."/>
            <person name="Liebl W."/>
            <person name="Zverlov V."/>
        </authorList>
    </citation>
    <scope>NUCLEOTIDE SEQUENCE [LARGE SCALE GENOMIC DNA]</scope>
    <source>
        <strain evidence="10 11">GS7-6-2</strain>
    </source>
</reference>
<dbReference type="InterPro" id="IPR036388">
    <property type="entry name" value="WH-like_DNA-bd_sf"/>
</dbReference>
<gene>
    <name evidence="10" type="ORF">EF514_02715</name>
</gene>
<dbReference type="OrthoDB" id="9802426at2"/>
<dbReference type="InterPro" id="IPR016032">
    <property type="entry name" value="Sig_transdc_resp-reg_C-effctor"/>
</dbReference>
<dbReference type="SMART" id="SM00862">
    <property type="entry name" value="Trans_reg_C"/>
    <property type="match status" value="1"/>
</dbReference>
<dbReference type="SUPFAM" id="SSF46894">
    <property type="entry name" value="C-terminal effector domain of the bipartite response regulators"/>
    <property type="match status" value="1"/>
</dbReference>
<dbReference type="GO" id="GO:0006355">
    <property type="term" value="P:regulation of DNA-templated transcription"/>
    <property type="evidence" value="ECO:0007669"/>
    <property type="project" value="InterPro"/>
</dbReference>
<dbReference type="Gene3D" id="3.40.50.2300">
    <property type="match status" value="1"/>
</dbReference>
<comment type="caution">
    <text evidence="10">The sequence shown here is derived from an EMBL/GenBank/DDBJ whole genome shotgun (WGS) entry which is preliminary data.</text>
</comment>
<feature type="DNA-binding region" description="OmpR/PhoB-type" evidence="7">
    <location>
        <begin position="131"/>
        <end position="229"/>
    </location>
</feature>
<evidence type="ECO:0000256" key="4">
    <source>
        <dbReference type="ARBA" id="ARBA00023125"/>
    </source>
</evidence>
<dbReference type="Pfam" id="PF00486">
    <property type="entry name" value="Trans_reg_C"/>
    <property type="match status" value="1"/>
</dbReference>
<dbReference type="InterPro" id="IPR039420">
    <property type="entry name" value="WalR-like"/>
</dbReference>
<keyword evidence="4 7" id="KW-0238">DNA-binding</keyword>
<evidence type="ECO:0000256" key="3">
    <source>
        <dbReference type="ARBA" id="ARBA00023015"/>
    </source>
</evidence>
<dbReference type="Gene3D" id="6.10.250.690">
    <property type="match status" value="1"/>
</dbReference>
<evidence type="ECO:0000259" key="9">
    <source>
        <dbReference type="PROSITE" id="PS51755"/>
    </source>
</evidence>
<evidence type="ECO:0000256" key="2">
    <source>
        <dbReference type="ARBA" id="ARBA00023012"/>
    </source>
</evidence>
<dbReference type="GO" id="GO:0000156">
    <property type="term" value="F:phosphorelay response regulator activity"/>
    <property type="evidence" value="ECO:0007669"/>
    <property type="project" value="TreeGrafter"/>
</dbReference>
<keyword evidence="1 6" id="KW-0597">Phosphoprotein</keyword>
<dbReference type="PROSITE" id="PS50110">
    <property type="entry name" value="RESPONSE_REGULATORY"/>
    <property type="match status" value="1"/>
</dbReference>
<keyword evidence="5" id="KW-0804">Transcription</keyword>
<dbReference type="InterPro" id="IPR011006">
    <property type="entry name" value="CheY-like_superfamily"/>
</dbReference>
<keyword evidence="11" id="KW-1185">Reference proteome</keyword>
<accession>A0A437S804</accession>
<proteinExistence type="predicted"/>
<name>A0A437S804_9FIRM</name>
<dbReference type="PROSITE" id="PS51755">
    <property type="entry name" value="OMPR_PHOB"/>
    <property type="match status" value="1"/>
</dbReference>
<feature type="domain" description="Response regulatory" evidence="8">
    <location>
        <begin position="5"/>
        <end position="118"/>
    </location>
</feature>
<dbReference type="PANTHER" id="PTHR48111:SF40">
    <property type="entry name" value="PHOSPHATE REGULON TRANSCRIPTIONAL REGULATORY PROTEIN PHOB"/>
    <property type="match status" value="1"/>
</dbReference>
<dbReference type="GO" id="GO:0032993">
    <property type="term" value="C:protein-DNA complex"/>
    <property type="evidence" value="ECO:0007669"/>
    <property type="project" value="TreeGrafter"/>
</dbReference>